<dbReference type="InterPro" id="IPR043128">
    <property type="entry name" value="Rev_trsase/Diguanyl_cyclase"/>
</dbReference>
<evidence type="ECO:0000256" key="1">
    <source>
        <dbReference type="SAM" id="Phobius"/>
    </source>
</evidence>
<comment type="caution">
    <text evidence="3">The sequence shown here is derived from an EMBL/GenBank/DDBJ whole genome shotgun (WGS) entry which is preliminary data.</text>
</comment>
<evidence type="ECO:0000259" key="2">
    <source>
        <dbReference type="PROSITE" id="PS50887"/>
    </source>
</evidence>
<keyword evidence="1" id="KW-0472">Membrane</keyword>
<dbReference type="Proteomes" id="UP000614200">
    <property type="component" value="Unassembled WGS sequence"/>
</dbReference>
<dbReference type="PANTHER" id="PTHR45138:SF9">
    <property type="entry name" value="DIGUANYLATE CYCLASE DGCM-RELATED"/>
    <property type="match status" value="1"/>
</dbReference>
<feature type="domain" description="GGDEF" evidence="2">
    <location>
        <begin position="347"/>
        <end position="472"/>
    </location>
</feature>
<dbReference type="RefSeq" id="WP_194703240.1">
    <property type="nucleotide sequence ID" value="NZ_JADKNH010000012.1"/>
</dbReference>
<dbReference type="Pfam" id="PF00990">
    <property type="entry name" value="GGDEF"/>
    <property type="match status" value="1"/>
</dbReference>
<reference evidence="3 4" key="1">
    <citation type="submission" date="2020-11" db="EMBL/GenBank/DDBJ databases">
        <title>Fusibacter basophilias sp. nov.</title>
        <authorList>
            <person name="Qiu D."/>
        </authorList>
    </citation>
    <scope>NUCLEOTIDE SEQUENCE [LARGE SCALE GENOMIC DNA]</scope>
    <source>
        <strain evidence="3 4">Q10-2</strain>
    </source>
</reference>
<keyword evidence="1" id="KW-1133">Transmembrane helix</keyword>
<dbReference type="SUPFAM" id="SSF55073">
    <property type="entry name" value="Nucleotide cyclase"/>
    <property type="match status" value="1"/>
</dbReference>
<dbReference type="EMBL" id="JADKNH010000012">
    <property type="protein sequence ID" value="MBF4694997.1"/>
    <property type="molecule type" value="Genomic_DNA"/>
</dbReference>
<feature type="transmembrane region" description="Helical" evidence="1">
    <location>
        <begin position="7"/>
        <end position="27"/>
    </location>
</feature>
<dbReference type="InterPro" id="IPR029787">
    <property type="entry name" value="Nucleotide_cyclase"/>
</dbReference>
<dbReference type="NCBIfam" id="TIGR00254">
    <property type="entry name" value="GGDEF"/>
    <property type="match status" value="1"/>
</dbReference>
<dbReference type="Gene3D" id="3.30.450.20">
    <property type="entry name" value="PAS domain"/>
    <property type="match status" value="1"/>
</dbReference>
<dbReference type="Gene3D" id="3.30.70.270">
    <property type="match status" value="1"/>
</dbReference>
<organism evidence="3 4">
    <name type="scientific">Fusibacter ferrireducens</name>
    <dbReference type="NCBI Taxonomy" id="2785058"/>
    <lineage>
        <taxon>Bacteria</taxon>
        <taxon>Bacillati</taxon>
        <taxon>Bacillota</taxon>
        <taxon>Clostridia</taxon>
        <taxon>Eubacteriales</taxon>
        <taxon>Eubacteriales Family XII. Incertae Sedis</taxon>
        <taxon>Fusibacter</taxon>
    </lineage>
</organism>
<accession>A0ABR9ZX16</accession>
<protein>
    <submittedName>
        <fullName evidence="3">GGDEF domain-containing protein</fullName>
    </submittedName>
</protein>
<dbReference type="SMART" id="SM00267">
    <property type="entry name" value="GGDEF"/>
    <property type="match status" value="1"/>
</dbReference>
<dbReference type="InterPro" id="IPR000160">
    <property type="entry name" value="GGDEF_dom"/>
</dbReference>
<sequence>MKQKNQVSILISAIILLGILATLFLSYSTYSNIIRDDILNISKLSSTNIYSEIDNELTKPIFVGLTMANDSFVKNWLVQEETRSDSEIISYLEGIRNKYHYHSVFLVSDSTKKYFHYNGLFKTITPEDAHDIWYYQFSNQNVLYLLDVDRDEVDHQLLTIFVNCKISDSTGHQLGVTGVGVEMGYVQKLLSDFEKNYQLEAFLVDENGLVQAHTNAAYIENRNINDEGLYQDIGPSIYGKLDSINVFDGEDSHSGQYVISHYIEELNWYLIVRKDTSILTKSFNEQLYYDFFIIVLVLASVILIVTKILKKHEDQLNQIALVDSLGILNNRKGFDHRLKDILAKSETLWSVFLMDLDHFKQVNDQHGHIQGDKVLKHVMTISNSTLSEHLITRWGGDEFSGIIYTSGIEAETILENLRQTIANDPMLIKFNVTVSIGLSEATLLDTEDTIIKRADKALYQAKSEGKNKVVRL</sequence>
<dbReference type="InterPro" id="IPR050469">
    <property type="entry name" value="Diguanylate_Cyclase"/>
</dbReference>
<keyword evidence="4" id="KW-1185">Reference proteome</keyword>
<evidence type="ECO:0000313" key="3">
    <source>
        <dbReference type="EMBL" id="MBF4694997.1"/>
    </source>
</evidence>
<proteinExistence type="predicted"/>
<keyword evidence="1" id="KW-0812">Transmembrane</keyword>
<name>A0ABR9ZX16_9FIRM</name>
<gene>
    <name evidence="3" type="ORF">ISU02_18005</name>
</gene>
<dbReference type="PANTHER" id="PTHR45138">
    <property type="entry name" value="REGULATORY COMPONENTS OF SENSORY TRANSDUCTION SYSTEM"/>
    <property type="match status" value="1"/>
</dbReference>
<dbReference type="CDD" id="cd01949">
    <property type="entry name" value="GGDEF"/>
    <property type="match status" value="1"/>
</dbReference>
<dbReference type="PROSITE" id="PS50887">
    <property type="entry name" value="GGDEF"/>
    <property type="match status" value="1"/>
</dbReference>
<evidence type="ECO:0000313" key="4">
    <source>
        <dbReference type="Proteomes" id="UP000614200"/>
    </source>
</evidence>
<feature type="transmembrane region" description="Helical" evidence="1">
    <location>
        <begin position="287"/>
        <end position="309"/>
    </location>
</feature>